<dbReference type="AlphaFoldDB" id="A0A6J2MZJ0"/>
<comment type="function">
    <text evidence="1">Putative pheromone receptor.</text>
</comment>
<dbReference type="GO" id="GO:0016503">
    <property type="term" value="F:pheromone receptor activity"/>
    <property type="evidence" value="ECO:0007669"/>
    <property type="project" value="InterPro"/>
</dbReference>
<keyword evidence="15" id="KW-1185">Reference proteome</keyword>
<dbReference type="GO" id="GO:0019236">
    <property type="term" value="P:response to pheromone"/>
    <property type="evidence" value="ECO:0007669"/>
    <property type="project" value="UniProtKB-KW"/>
</dbReference>
<feature type="domain" description="G-protein coupled receptors family 1 profile" evidence="14">
    <location>
        <begin position="22"/>
        <end position="286"/>
    </location>
</feature>
<evidence type="ECO:0000256" key="11">
    <source>
        <dbReference type="ARBA" id="ARBA00023180"/>
    </source>
</evidence>
<keyword evidence="7 13" id="KW-1133">Transmembrane helix</keyword>
<evidence type="ECO:0000256" key="9">
    <source>
        <dbReference type="ARBA" id="ARBA00023136"/>
    </source>
</evidence>
<keyword evidence="10 13" id="KW-0675">Receptor</keyword>
<evidence type="ECO:0000313" key="16">
    <source>
        <dbReference type="RefSeq" id="XP_028385607.1"/>
    </source>
</evidence>
<feature type="transmembrane region" description="Helical" evidence="13">
    <location>
        <begin position="265"/>
        <end position="287"/>
    </location>
</feature>
<keyword evidence="12 13" id="KW-0807">Transducer</keyword>
<accession>A0A6J2MZJ0</accession>
<dbReference type="PROSITE" id="PS50262">
    <property type="entry name" value="G_PROTEIN_RECEP_F1_2"/>
    <property type="match status" value="1"/>
</dbReference>
<organism evidence="15 16">
    <name type="scientific">Phyllostomus discolor</name>
    <name type="common">pale spear-nosed bat</name>
    <dbReference type="NCBI Taxonomy" id="89673"/>
    <lineage>
        <taxon>Eukaryota</taxon>
        <taxon>Metazoa</taxon>
        <taxon>Chordata</taxon>
        <taxon>Craniata</taxon>
        <taxon>Vertebrata</taxon>
        <taxon>Euteleostomi</taxon>
        <taxon>Mammalia</taxon>
        <taxon>Eutheria</taxon>
        <taxon>Laurasiatheria</taxon>
        <taxon>Chiroptera</taxon>
        <taxon>Yangochiroptera</taxon>
        <taxon>Phyllostomidae</taxon>
        <taxon>Phyllostominae</taxon>
        <taxon>Phyllostomus</taxon>
    </lineage>
</organism>
<evidence type="ECO:0000259" key="14">
    <source>
        <dbReference type="PROSITE" id="PS50262"/>
    </source>
</evidence>
<evidence type="ECO:0000256" key="5">
    <source>
        <dbReference type="ARBA" id="ARBA00022507"/>
    </source>
</evidence>
<dbReference type="GO" id="GO:0005886">
    <property type="term" value="C:plasma membrane"/>
    <property type="evidence" value="ECO:0007669"/>
    <property type="project" value="UniProtKB-SubCell"/>
</dbReference>
<evidence type="ECO:0000256" key="13">
    <source>
        <dbReference type="RuleBase" id="RU364061"/>
    </source>
</evidence>
<dbReference type="KEGG" id="pdic:114511138"/>
<reference evidence="16" key="1">
    <citation type="submission" date="2025-08" db="UniProtKB">
        <authorList>
            <consortium name="RefSeq"/>
        </authorList>
    </citation>
    <scope>IDENTIFICATION</scope>
    <source>
        <tissue evidence="16">Muscle</tissue>
    </source>
</reference>
<evidence type="ECO:0000256" key="6">
    <source>
        <dbReference type="ARBA" id="ARBA00022692"/>
    </source>
</evidence>
<dbReference type="Pfam" id="PF03402">
    <property type="entry name" value="V1R"/>
    <property type="match status" value="1"/>
</dbReference>
<dbReference type="PANTHER" id="PTHR24062">
    <property type="entry name" value="VOMERONASAL TYPE-1 RECEPTOR"/>
    <property type="match status" value="1"/>
</dbReference>
<dbReference type="SUPFAM" id="SSF81321">
    <property type="entry name" value="Family A G protein-coupled receptor-like"/>
    <property type="match status" value="1"/>
</dbReference>
<evidence type="ECO:0000256" key="4">
    <source>
        <dbReference type="ARBA" id="ARBA00022475"/>
    </source>
</evidence>
<feature type="transmembrane region" description="Helical" evidence="13">
    <location>
        <begin position="12"/>
        <end position="35"/>
    </location>
</feature>
<evidence type="ECO:0000256" key="7">
    <source>
        <dbReference type="ARBA" id="ARBA00022989"/>
    </source>
</evidence>
<protein>
    <recommendedName>
        <fullName evidence="13">Vomeronasal type-1 receptor</fullName>
    </recommendedName>
</protein>
<dbReference type="InterPro" id="IPR004072">
    <property type="entry name" value="Vmron_rcpt_1"/>
</dbReference>
<comment type="subcellular location">
    <subcellularLocation>
        <location evidence="2 13">Cell membrane</location>
        <topology evidence="2 13">Multi-pass membrane protein</topology>
    </subcellularLocation>
</comment>
<evidence type="ECO:0000256" key="3">
    <source>
        <dbReference type="ARBA" id="ARBA00010663"/>
    </source>
</evidence>
<dbReference type="RefSeq" id="XP_028385607.1">
    <property type="nucleotide sequence ID" value="XM_028529806.2"/>
</dbReference>
<keyword evidence="6 13" id="KW-0812">Transmembrane</keyword>
<dbReference type="GeneID" id="114511138"/>
<sequence>MASPDLKYTMIFLCQMLIGILGNLSLLCYHMSLYLSGYRSKSTDLILSHLSLTNSLAILSRGVPGTMAALGWTHFLSDFGCKLVIYVQRLAKGMTMGNTLLLSIFQAITLSPMNPRWAELKAKAAKYIGPSNMFCWILNILLHIRVAQHITDKCNNESLSKIVDLGYCIFELYAKDADLLYLIFISIHDILCLGLMAWASGTMVSILCRHKQRVQHIHGTKVSPRSSAEIRAIQSILVLVTTFVSFYTVSLFIHMYFVLFHKTTWWLINISTLINACFPTASPFVLLSCDQRVSRFFLVYAGKLKQLPHPFKIA</sequence>
<dbReference type="InParanoid" id="A0A6J2MZJ0"/>
<evidence type="ECO:0000256" key="12">
    <source>
        <dbReference type="ARBA" id="ARBA00023224"/>
    </source>
</evidence>
<keyword evidence="5 13" id="KW-0589">Pheromone response</keyword>
<dbReference type="InterPro" id="IPR017452">
    <property type="entry name" value="GPCR_Rhodpsn_7TM"/>
</dbReference>
<evidence type="ECO:0000313" key="15">
    <source>
        <dbReference type="Proteomes" id="UP000504628"/>
    </source>
</evidence>
<evidence type="ECO:0000256" key="8">
    <source>
        <dbReference type="ARBA" id="ARBA00023040"/>
    </source>
</evidence>
<comment type="similarity">
    <text evidence="3 13">Belongs to the G-protein coupled receptor 1 family.</text>
</comment>
<evidence type="ECO:0000256" key="2">
    <source>
        <dbReference type="ARBA" id="ARBA00004651"/>
    </source>
</evidence>
<dbReference type="CDD" id="cd13949">
    <property type="entry name" value="7tm_V1R_pheromone"/>
    <property type="match status" value="1"/>
</dbReference>
<proteinExistence type="inferred from homology"/>
<gene>
    <name evidence="16" type="primary">LOC114511138</name>
</gene>
<name>A0A6J2MZJ0_9CHIR</name>
<keyword evidence="4 13" id="KW-1003">Cell membrane</keyword>
<evidence type="ECO:0000256" key="10">
    <source>
        <dbReference type="ARBA" id="ARBA00023170"/>
    </source>
</evidence>
<keyword evidence="8 13" id="KW-0297">G-protein coupled receptor</keyword>
<dbReference type="Gene3D" id="1.20.1070.10">
    <property type="entry name" value="Rhodopsin 7-helix transmembrane proteins"/>
    <property type="match status" value="1"/>
</dbReference>
<comment type="caution">
    <text evidence="13">Lacks conserved residue(s) required for the propagation of feature annotation.</text>
</comment>
<dbReference type="OrthoDB" id="9606139at2759"/>
<keyword evidence="9 13" id="KW-0472">Membrane</keyword>
<feature type="transmembrane region" description="Helical" evidence="13">
    <location>
        <begin position="236"/>
        <end position="259"/>
    </location>
</feature>
<dbReference type="GO" id="GO:0007606">
    <property type="term" value="P:sensory perception of chemical stimulus"/>
    <property type="evidence" value="ECO:0007669"/>
    <property type="project" value="UniProtKB-ARBA"/>
</dbReference>
<evidence type="ECO:0000256" key="1">
    <source>
        <dbReference type="ARBA" id="ARBA00003878"/>
    </source>
</evidence>
<keyword evidence="11" id="KW-0325">Glycoprotein</keyword>
<dbReference type="Proteomes" id="UP000504628">
    <property type="component" value="Chromosome 12"/>
</dbReference>
<dbReference type="PRINTS" id="PR01534">
    <property type="entry name" value="VOMERONASL1R"/>
</dbReference>
<dbReference type="FunFam" id="1.20.1070.10:FF:000033">
    <property type="entry name" value="Vomeronasal type-1 receptor"/>
    <property type="match status" value="1"/>
</dbReference>
<feature type="transmembrane region" description="Helical" evidence="13">
    <location>
        <begin position="179"/>
        <end position="208"/>
    </location>
</feature>